<protein>
    <submittedName>
        <fullName evidence="1">Uncharacterized protein</fullName>
    </submittedName>
</protein>
<dbReference type="STRING" id="4537.A0A0E0KN36"/>
<dbReference type="HOGENOM" id="CLU_2201278_0_0_1"/>
<dbReference type="Proteomes" id="UP000026962">
    <property type="component" value="Chromosome 4"/>
</dbReference>
<reference evidence="1" key="1">
    <citation type="submission" date="2015-04" db="UniProtKB">
        <authorList>
            <consortium name="EnsemblPlants"/>
        </authorList>
    </citation>
    <scope>IDENTIFICATION</scope>
</reference>
<organism evidence="1">
    <name type="scientific">Oryza punctata</name>
    <name type="common">Red rice</name>
    <dbReference type="NCBI Taxonomy" id="4537"/>
    <lineage>
        <taxon>Eukaryota</taxon>
        <taxon>Viridiplantae</taxon>
        <taxon>Streptophyta</taxon>
        <taxon>Embryophyta</taxon>
        <taxon>Tracheophyta</taxon>
        <taxon>Spermatophyta</taxon>
        <taxon>Magnoliopsida</taxon>
        <taxon>Liliopsida</taxon>
        <taxon>Poales</taxon>
        <taxon>Poaceae</taxon>
        <taxon>BOP clade</taxon>
        <taxon>Oryzoideae</taxon>
        <taxon>Oryzeae</taxon>
        <taxon>Oryzinae</taxon>
        <taxon>Oryza</taxon>
    </lineage>
</organism>
<dbReference type="AlphaFoldDB" id="A0A0E0KN36"/>
<reference evidence="1" key="2">
    <citation type="submission" date="2018-05" db="EMBL/GenBank/DDBJ databases">
        <title>OpunRS2 (Oryza punctata Reference Sequence Version 2).</title>
        <authorList>
            <person name="Zhang J."/>
            <person name="Kudrna D."/>
            <person name="Lee S."/>
            <person name="Talag J."/>
            <person name="Welchert J."/>
            <person name="Wing R.A."/>
        </authorList>
    </citation>
    <scope>NUCLEOTIDE SEQUENCE [LARGE SCALE GENOMIC DNA]</scope>
</reference>
<dbReference type="EnsemblPlants" id="OPUNC04G03570.1">
    <property type="protein sequence ID" value="OPUNC04G03570.1"/>
    <property type="gene ID" value="OPUNC04G03570"/>
</dbReference>
<evidence type="ECO:0000313" key="2">
    <source>
        <dbReference type="Proteomes" id="UP000026962"/>
    </source>
</evidence>
<proteinExistence type="predicted"/>
<accession>A0A0E0KN36</accession>
<keyword evidence="2" id="KW-1185">Reference proteome</keyword>
<name>A0A0E0KN36_ORYPU</name>
<sequence>MVGHLGTEVFTFQSGAADLAFGCVNGSSIDLGSLVGTSGLIVLGRIRLPGCRWCLRRAPYDSDGEDPSHLFVSAWANMAGESPVVSIKFVKNPTDLPYNRFSKIGTNL</sequence>
<evidence type="ECO:0000313" key="1">
    <source>
        <dbReference type="EnsemblPlants" id="OPUNC04G03570.1"/>
    </source>
</evidence>
<dbReference type="Gramene" id="OPUNC04G03570.1">
    <property type="protein sequence ID" value="OPUNC04G03570.1"/>
    <property type="gene ID" value="OPUNC04G03570"/>
</dbReference>